<accession>A0AAV7TTD0</accession>
<gene>
    <name evidence="2" type="ORF">NDU88_005123</name>
</gene>
<sequence>MRDVQAEEGVFRESAESETKRRWLRLDRSPPGVTRSPRRLSGVPRPAGAGAGGPDPRDRAWRAVSHAR</sequence>
<feature type="compositionally biased region" description="Basic and acidic residues" evidence="1">
    <location>
        <begin position="1"/>
        <end position="28"/>
    </location>
</feature>
<evidence type="ECO:0000313" key="2">
    <source>
        <dbReference type="EMBL" id="KAJ1179892.1"/>
    </source>
</evidence>
<evidence type="ECO:0000256" key="1">
    <source>
        <dbReference type="SAM" id="MobiDB-lite"/>
    </source>
</evidence>
<protein>
    <submittedName>
        <fullName evidence="2">Uncharacterized protein</fullName>
    </submittedName>
</protein>
<evidence type="ECO:0000313" key="3">
    <source>
        <dbReference type="Proteomes" id="UP001066276"/>
    </source>
</evidence>
<name>A0AAV7TTD0_PLEWA</name>
<keyword evidence="3" id="KW-1185">Reference proteome</keyword>
<organism evidence="2 3">
    <name type="scientific">Pleurodeles waltl</name>
    <name type="common">Iberian ribbed newt</name>
    <dbReference type="NCBI Taxonomy" id="8319"/>
    <lineage>
        <taxon>Eukaryota</taxon>
        <taxon>Metazoa</taxon>
        <taxon>Chordata</taxon>
        <taxon>Craniata</taxon>
        <taxon>Vertebrata</taxon>
        <taxon>Euteleostomi</taxon>
        <taxon>Amphibia</taxon>
        <taxon>Batrachia</taxon>
        <taxon>Caudata</taxon>
        <taxon>Salamandroidea</taxon>
        <taxon>Salamandridae</taxon>
        <taxon>Pleurodelinae</taxon>
        <taxon>Pleurodeles</taxon>
    </lineage>
</organism>
<feature type="region of interest" description="Disordered" evidence="1">
    <location>
        <begin position="1"/>
        <end position="68"/>
    </location>
</feature>
<reference evidence="2" key="1">
    <citation type="journal article" date="2022" name="bioRxiv">
        <title>Sequencing and chromosome-scale assembly of the giantPleurodeles waltlgenome.</title>
        <authorList>
            <person name="Brown T."/>
            <person name="Elewa A."/>
            <person name="Iarovenko S."/>
            <person name="Subramanian E."/>
            <person name="Araus A.J."/>
            <person name="Petzold A."/>
            <person name="Susuki M."/>
            <person name="Suzuki K.-i.T."/>
            <person name="Hayashi T."/>
            <person name="Toyoda A."/>
            <person name="Oliveira C."/>
            <person name="Osipova E."/>
            <person name="Leigh N.D."/>
            <person name="Simon A."/>
            <person name="Yun M.H."/>
        </authorList>
    </citation>
    <scope>NUCLEOTIDE SEQUENCE</scope>
    <source>
        <strain evidence="2">20211129_DDA</strain>
        <tissue evidence="2">Liver</tissue>
    </source>
</reference>
<proteinExistence type="predicted"/>
<dbReference type="Proteomes" id="UP001066276">
    <property type="component" value="Chromosome 3_2"/>
</dbReference>
<dbReference type="EMBL" id="JANPWB010000006">
    <property type="protein sequence ID" value="KAJ1179892.1"/>
    <property type="molecule type" value="Genomic_DNA"/>
</dbReference>
<dbReference type="AlphaFoldDB" id="A0AAV7TTD0"/>
<comment type="caution">
    <text evidence="2">The sequence shown here is derived from an EMBL/GenBank/DDBJ whole genome shotgun (WGS) entry which is preliminary data.</text>
</comment>